<dbReference type="CDD" id="cd01286">
    <property type="entry name" value="deoxycytidylate_deaminase"/>
    <property type="match status" value="1"/>
</dbReference>
<dbReference type="GO" id="GO:0005737">
    <property type="term" value="C:cytoplasm"/>
    <property type="evidence" value="ECO:0007669"/>
    <property type="project" value="TreeGrafter"/>
</dbReference>
<dbReference type="PROSITE" id="PS51747">
    <property type="entry name" value="CYT_DCMP_DEAMINASES_2"/>
    <property type="match status" value="1"/>
</dbReference>
<evidence type="ECO:0000313" key="12">
    <source>
        <dbReference type="Proteomes" id="UP000193411"/>
    </source>
</evidence>
<dbReference type="SUPFAM" id="SSF52540">
    <property type="entry name" value="P-loop containing nucleoside triphosphate hydrolases"/>
    <property type="match status" value="1"/>
</dbReference>
<gene>
    <name evidence="11" type="ORF">BCR44DRAFT_39180</name>
</gene>
<comment type="similarity">
    <text evidence="2">Belongs to the cytidine and deoxycytidylate deaminase family.</text>
</comment>
<keyword evidence="3" id="KW-0479">Metal-binding</keyword>
<evidence type="ECO:0000256" key="3">
    <source>
        <dbReference type="ARBA" id="ARBA00022723"/>
    </source>
</evidence>
<dbReference type="Gene3D" id="3.40.140.10">
    <property type="entry name" value="Cytidine Deaminase, domain 2"/>
    <property type="match status" value="1"/>
</dbReference>
<evidence type="ECO:0000256" key="6">
    <source>
        <dbReference type="ARBA" id="ARBA00022833"/>
    </source>
</evidence>
<dbReference type="FunFam" id="3.40.140.10:FF:000035">
    <property type="entry name" value="dCMP deaminase"/>
    <property type="match status" value="1"/>
</dbReference>
<dbReference type="InterPro" id="IPR016192">
    <property type="entry name" value="APOBEC/CMP_deaminase_Zn-bd"/>
</dbReference>
<dbReference type="OrthoDB" id="10063137at2759"/>
<dbReference type="STRING" id="765915.A0A1Y2HIU9"/>
<dbReference type="PANTHER" id="PTHR11086:SF18">
    <property type="entry name" value="DEOXYCYTIDYLATE DEAMINASE"/>
    <property type="match status" value="1"/>
</dbReference>
<sequence>MLIILCGPALVGKSTIAHYLVHNKDFQVASVDAQPNHDLGHEHKFQSVNQLESFIMANHRWRQDWVVLGLTRPADIALLHKRPFVLVVAVDAPILTRFHRSGLPTSQLYSFLSSNPTLPSDSASTNATESPHYALQVGADLAIVNDSHSLPQLYAALDACDLLNPQRLRPSWDSYFMSLCHLASQRSNCMKRRVGCLVVSAVHRVLSTGYNGTPRGLPNCANGGCSRCNEATACGVSLDACLCMHAEENALLEIGRGAEGATLYCTTFPCLGCAKKIVQCGIREVVYGHGYSSKSDSHVVDLLFGKVGVAVRMAPKDHGSGGGVGASGGGVQVVVVSSF</sequence>
<evidence type="ECO:0000256" key="9">
    <source>
        <dbReference type="ARBA" id="ARBA00071582"/>
    </source>
</evidence>
<keyword evidence="6" id="KW-0862">Zinc</keyword>
<dbReference type="InterPro" id="IPR035105">
    <property type="entry name" value="Deoxycytidylate_deaminase_dom"/>
</dbReference>
<dbReference type="Proteomes" id="UP000193411">
    <property type="component" value="Unassembled WGS sequence"/>
</dbReference>
<dbReference type="SUPFAM" id="SSF53927">
    <property type="entry name" value="Cytidine deaminase-like"/>
    <property type="match status" value="1"/>
</dbReference>
<dbReference type="InterPro" id="IPR027417">
    <property type="entry name" value="P-loop_NTPase"/>
</dbReference>
<evidence type="ECO:0000256" key="7">
    <source>
        <dbReference type="ARBA" id="ARBA00038938"/>
    </source>
</evidence>
<comment type="cofactor">
    <cofactor evidence="1">
        <name>Zn(2+)</name>
        <dbReference type="ChEBI" id="CHEBI:29105"/>
    </cofactor>
</comment>
<reference evidence="11 12" key="1">
    <citation type="submission" date="2016-07" db="EMBL/GenBank/DDBJ databases">
        <title>Pervasive Adenine N6-methylation of Active Genes in Fungi.</title>
        <authorList>
            <consortium name="DOE Joint Genome Institute"/>
            <person name="Mondo S.J."/>
            <person name="Dannebaum R.O."/>
            <person name="Kuo R.C."/>
            <person name="Labutti K."/>
            <person name="Haridas S."/>
            <person name="Kuo A."/>
            <person name="Salamov A."/>
            <person name="Ahrendt S.R."/>
            <person name="Lipzen A."/>
            <person name="Sullivan W."/>
            <person name="Andreopoulos W.B."/>
            <person name="Clum A."/>
            <person name="Lindquist E."/>
            <person name="Daum C."/>
            <person name="Ramamoorthy G.K."/>
            <person name="Gryganskyi A."/>
            <person name="Culley D."/>
            <person name="Magnuson J.K."/>
            <person name="James T.Y."/>
            <person name="O'Malley M.A."/>
            <person name="Stajich J.E."/>
            <person name="Spatafora J.W."/>
            <person name="Visel A."/>
            <person name="Grigoriev I.V."/>
        </authorList>
    </citation>
    <scope>NUCLEOTIDE SEQUENCE [LARGE SCALE GENOMIC DNA]</scope>
    <source>
        <strain evidence="11 12">PL171</strain>
    </source>
</reference>
<dbReference type="InterPro" id="IPR015517">
    <property type="entry name" value="dCMP_deaminase-rel"/>
</dbReference>
<dbReference type="EC" id="3.5.4.12" evidence="7"/>
<proteinExistence type="inferred from homology"/>
<keyword evidence="5" id="KW-0378">Hydrolase</keyword>
<evidence type="ECO:0000259" key="10">
    <source>
        <dbReference type="PROSITE" id="PS51747"/>
    </source>
</evidence>
<keyword evidence="12" id="KW-1185">Reference proteome</keyword>
<feature type="domain" description="CMP/dCMP-type deaminase" evidence="10">
    <location>
        <begin position="171"/>
        <end position="310"/>
    </location>
</feature>
<dbReference type="GO" id="GO:0004132">
    <property type="term" value="F:dCMP deaminase activity"/>
    <property type="evidence" value="ECO:0007669"/>
    <property type="project" value="UniProtKB-EC"/>
</dbReference>
<keyword evidence="4" id="KW-0545">Nucleotide biosynthesis</keyword>
<dbReference type="InterPro" id="IPR002125">
    <property type="entry name" value="CMP_dCMP_dom"/>
</dbReference>
<dbReference type="AlphaFoldDB" id="A0A1Y2HIU9"/>
<protein>
    <recommendedName>
        <fullName evidence="9">Deoxycytidylate deaminase</fullName>
        <ecNumber evidence="7">3.5.4.12</ecNumber>
    </recommendedName>
    <alternativeName>
        <fullName evidence="8">dCMP deaminase</fullName>
    </alternativeName>
</protein>
<comment type="caution">
    <text evidence="11">The sequence shown here is derived from an EMBL/GenBank/DDBJ whole genome shotgun (WGS) entry which is preliminary data.</text>
</comment>
<evidence type="ECO:0000256" key="5">
    <source>
        <dbReference type="ARBA" id="ARBA00022801"/>
    </source>
</evidence>
<dbReference type="GO" id="GO:0008270">
    <property type="term" value="F:zinc ion binding"/>
    <property type="evidence" value="ECO:0007669"/>
    <property type="project" value="InterPro"/>
</dbReference>
<dbReference type="PROSITE" id="PS00903">
    <property type="entry name" value="CYT_DCMP_DEAMINASES_1"/>
    <property type="match status" value="1"/>
</dbReference>
<dbReference type="PANTHER" id="PTHR11086">
    <property type="entry name" value="DEOXYCYTIDYLATE DEAMINASE-RELATED"/>
    <property type="match status" value="1"/>
</dbReference>
<dbReference type="EMBL" id="MCFL01000027">
    <property type="protein sequence ID" value="ORZ34520.1"/>
    <property type="molecule type" value="Genomic_DNA"/>
</dbReference>
<evidence type="ECO:0000313" key="11">
    <source>
        <dbReference type="EMBL" id="ORZ34520.1"/>
    </source>
</evidence>
<evidence type="ECO:0000256" key="2">
    <source>
        <dbReference type="ARBA" id="ARBA00006576"/>
    </source>
</evidence>
<name>A0A1Y2HIU9_9FUNG</name>
<dbReference type="InterPro" id="IPR016193">
    <property type="entry name" value="Cytidine_deaminase-like"/>
</dbReference>
<evidence type="ECO:0000256" key="1">
    <source>
        <dbReference type="ARBA" id="ARBA00001947"/>
    </source>
</evidence>
<evidence type="ECO:0000256" key="8">
    <source>
        <dbReference type="ARBA" id="ARBA00041763"/>
    </source>
</evidence>
<accession>A0A1Y2HIU9</accession>
<organism evidence="11 12">
    <name type="scientific">Catenaria anguillulae PL171</name>
    <dbReference type="NCBI Taxonomy" id="765915"/>
    <lineage>
        <taxon>Eukaryota</taxon>
        <taxon>Fungi</taxon>
        <taxon>Fungi incertae sedis</taxon>
        <taxon>Blastocladiomycota</taxon>
        <taxon>Blastocladiomycetes</taxon>
        <taxon>Blastocladiales</taxon>
        <taxon>Catenariaceae</taxon>
        <taxon>Catenaria</taxon>
    </lineage>
</organism>
<dbReference type="GO" id="GO:0009165">
    <property type="term" value="P:nucleotide biosynthetic process"/>
    <property type="evidence" value="ECO:0007669"/>
    <property type="project" value="UniProtKB-KW"/>
</dbReference>
<dbReference type="Pfam" id="PF00383">
    <property type="entry name" value="dCMP_cyt_deam_1"/>
    <property type="match status" value="1"/>
</dbReference>
<evidence type="ECO:0000256" key="4">
    <source>
        <dbReference type="ARBA" id="ARBA00022727"/>
    </source>
</evidence>